<dbReference type="Pfam" id="PF09296">
    <property type="entry name" value="NUDIX-like"/>
    <property type="match status" value="1"/>
</dbReference>
<name>A0ABV7TCA3_9RHOB</name>
<evidence type="ECO:0000256" key="9">
    <source>
        <dbReference type="ARBA" id="ARBA00023679"/>
    </source>
</evidence>
<dbReference type="InterPro" id="IPR020476">
    <property type="entry name" value="Nudix_hydrolase"/>
</dbReference>
<keyword evidence="6 10" id="KW-0378">Hydrolase</keyword>
<keyword evidence="13" id="KW-1185">Reference proteome</keyword>
<dbReference type="Gene3D" id="3.90.79.10">
    <property type="entry name" value="Nucleoside Triphosphate Pyrophosphohydrolase"/>
    <property type="match status" value="1"/>
</dbReference>
<evidence type="ECO:0000259" key="11">
    <source>
        <dbReference type="PROSITE" id="PS51462"/>
    </source>
</evidence>
<dbReference type="InterPro" id="IPR049734">
    <property type="entry name" value="NudC-like_C"/>
</dbReference>
<evidence type="ECO:0000256" key="1">
    <source>
        <dbReference type="ARBA" id="ARBA00001946"/>
    </source>
</evidence>
<dbReference type="Pfam" id="PF09297">
    <property type="entry name" value="Zn_ribbon_NUD"/>
    <property type="match status" value="1"/>
</dbReference>
<evidence type="ECO:0000313" key="13">
    <source>
        <dbReference type="Proteomes" id="UP001595629"/>
    </source>
</evidence>
<comment type="cofactor">
    <cofactor evidence="2">
        <name>Zn(2+)</name>
        <dbReference type="ChEBI" id="CHEBI:29105"/>
    </cofactor>
</comment>
<comment type="catalytic activity">
    <reaction evidence="9">
        <text>a 5'-end NAD(+)-phospho-ribonucleoside in mRNA + H2O = a 5'-end phospho-adenosine-phospho-ribonucleoside in mRNA + beta-nicotinamide D-ribonucleotide + 2 H(+)</text>
        <dbReference type="Rhea" id="RHEA:60876"/>
        <dbReference type="Rhea" id="RHEA-COMP:15698"/>
        <dbReference type="Rhea" id="RHEA-COMP:15719"/>
        <dbReference type="ChEBI" id="CHEBI:14649"/>
        <dbReference type="ChEBI" id="CHEBI:15377"/>
        <dbReference type="ChEBI" id="CHEBI:15378"/>
        <dbReference type="ChEBI" id="CHEBI:144029"/>
        <dbReference type="ChEBI" id="CHEBI:144051"/>
    </reaction>
    <physiologicalReaction direction="left-to-right" evidence="9">
        <dbReference type="Rhea" id="RHEA:60877"/>
    </physiologicalReaction>
</comment>
<dbReference type="SUPFAM" id="SSF55811">
    <property type="entry name" value="Nudix"/>
    <property type="match status" value="1"/>
</dbReference>
<dbReference type="InterPro" id="IPR020084">
    <property type="entry name" value="NUDIX_hydrolase_CS"/>
</dbReference>
<protein>
    <recommendedName>
        <fullName evidence="4">NAD(+) diphosphatase</fullName>
        <ecNumber evidence="4">3.6.1.22</ecNumber>
    </recommendedName>
</protein>
<dbReference type="RefSeq" id="WP_386734374.1">
    <property type="nucleotide sequence ID" value="NZ_JBHRXI010000004.1"/>
</dbReference>
<dbReference type="PRINTS" id="PR00502">
    <property type="entry name" value="NUDIXFAMILY"/>
</dbReference>
<evidence type="ECO:0000256" key="4">
    <source>
        <dbReference type="ARBA" id="ARBA00012381"/>
    </source>
</evidence>
<dbReference type="Proteomes" id="UP001595629">
    <property type="component" value="Unassembled WGS sequence"/>
</dbReference>
<dbReference type="PANTHER" id="PTHR42904">
    <property type="entry name" value="NUDIX HYDROLASE, NUDC SUBFAMILY"/>
    <property type="match status" value="1"/>
</dbReference>
<dbReference type="CDD" id="cd03429">
    <property type="entry name" value="NUDIX_NADH_pyrophosphatase_Nudt13"/>
    <property type="match status" value="1"/>
</dbReference>
<dbReference type="InterPro" id="IPR015797">
    <property type="entry name" value="NUDIX_hydrolase-like_dom_sf"/>
</dbReference>
<gene>
    <name evidence="12" type="primary">nudC</name>
    <name evidence="12" type="ORF">ACFORG_05455</name>
</gene>
<sequence>MKRAEQVTFGGSALNRAAEWRGDAQALAVARMHGDAACLLLWRGKVLAQGERLDTLGWVRMNHPLLSTLSGSLDEAVLLGVTEEGAPLFAADISEWEPQDQDTSTVGAFVDRSEQQHPDLPPGHVFAELRRIMTRLSPRDAELAATAKAIVGWHETHKFCARCGAASDITQAGWQRTCPACGAHHFPRTDPVVIMLITHGDSVLMGRSPGWPDGMYSLLAGFVEPGETLEAAVRREVMEEAGVPVGAVSYLASQPWPFPSSLMLGCAGEALSREITLDPVELEDAIWVDRDEMMEAFAGEHPRLMPARKGAIAQFLLENWLADTLD</sequence>
<dbReference type="EC" id="3.6.1.22" evidence="4"/>
<dbReference type="InterPro" id="IPR050241">
    <property type="entry name" value="NAD-cap_RNA_hydrolase_NudC"/>
</dbReference>
<dbReference type="PROSITE" id="PS51462">
    <property type="entry name" value="NUDIX"/>
    <property type="match status" value="1"/>
</dbReference>
<comment type="cofactor">
    <cofactor evidence="1">
        <name>Mg(2+)</name>
        <dbReference type="ChEBI" id="CHEBI:18420"/>
    </cofactor>
</comment>
<dbReference type="Gene3D" id="3.90.79.20">
    <property type="match status" value="1"/>
</dbReference>
<dbReference type="Pfam" id="PF00293">
    <property type="entry name" value="NUDIX"/>
    <property type="match status" value="1"/>
</dbReference>
<evidence type="ECO:0000256" key="7">
    <source>
        <dbReference type="ARBA" id="ARBA00022842"/>
    </source>
</evidence>
<organism evidence="12 13">
    <name type="scientific">Lutimaribacter marinistellae</name>
    <dbReference type="NCBI Taxonomy" id="1820329"/>
    <lineage>
        <taxon>Bacteria</taxon>
        <taxon>Pseudomonadati</taxon>
        <taxon>Pseudomonadota</taxon>
        <taxon>Alphaproteobacteria</taxon>
        <taxon>Rhodobacterales</taxon>
        <taxon>Roseobacteraceae</taxon>
        <taxon>Lutimaribacter</taxon>
    </lineage>
</organism>
<dbReference type="EMBL" id="JBHRXI010000004">
    <property type="protein sequence ID" value="MFC3613201.1"/>
    <property type="molecule type" value="Genomic_DNA"/>
</dbReference>
<accession>A0ABV7TCA3</accession>
<evidence type="ECO:0000256" key="8">
    <source>
        <dbReference type="ARBA" id="ARBA00023027"/>
    </source>
</evidence>
<evidence type="ECO:0000256" key="10">
    <source>
        <dbReference type="RuleBase" id="RU003476"/>
    </source>
</evidence>
<evidence type="ECO:0000313" key="12">
    <source>
        <dbReference type="EMBL" id="MFC3613201.1"/>
    </source>
</evidence>
<feature type="domain" description="Nudix hydrolase" evidence="11">
    <location>
        <begin position="187"/>
        <end position="318"/>
    </location>
</feature>
<evidence type="ECO:0000256" key="2">
    <source>
        <dbReference type="ARBA" id="ARBA00001947"/>
    </source>
</evidence>
<dbReference type="InterPro" id="IPR015376">
    <property type="entry name" value="Znr_NADH_PPase"/>
</dbReference>
<dbReference type="PANTHER" id="PTHR42904:SF6">
    <property type="entry name" value="NAD-CAPPED RNA HYDROLASE NUDT12"/>
    <property type="match status" value="1"/>
</dbReference>
<reference evidence="13" key="1">
    <citation type="journal article" date="2019" name="Int. J. Syst. Evol. Microbiol.">
        <title>The Global Catalogue of Microorganisms (GCM) 10K type strain sequencing project: providing services to taxonomists for standard genome sequencing and annotation.</title>
        <authorList>
            <consortium name="The Broad Institute Genomics Platform"/>
            <consortium name="The Broad Institute Genome Sequencing Center for Infectious Disease"/>
            <person name="Wu L."/>
            <person name="Ma J."/>
        </authorList>
    </citation>
    <scope>NUCLEOTIDE SEQUENCE [LARGE SCALE GENOMIC DNA]</scope>
    <source>
        <strain evidence="13">KCTC 42911</strain>
    </source>
</reference>
<keyword evidence="8" id="KW-0520">NAD</keyword>
<dbReference type="PROSITE" id="PS00893">
    <property type="entry name" value="NUDIX_BOX"/>
    <property type="match status" value="1"/>
</dbReference>
<evidence type="ECO:0000256" key="3">
    <source>
        <dbReference type="ARBA" id="ARBA00009595"/>
    </source>
</evidence>
<comment type="caution">
    <text evidence="12">The sequence shown here is derived from an EMBL/GenBank/DDBJ whole genome shotgun (WGS) entry which is preliminary data.</text>
</comment>
<evidence type="ECO:0000256" key="6">
    <source>
        <dbReference type="ARBA" id="ARBA00022801"/>
    </source>
</evidence>
<evidence type="ECO:0000256" key="5">
    <source>
        <dbReference type="ARBA" id="ARBA00022723"/>
    </source>
</evidence>
<dbReference type="InterPro" id="IPR015375">
    <property type="entry name" value="NADH_PPase-like_N"/>
</dbReference>
<dbReference type="GO" id="GO:0016787">
    <property type="term" value="F:hydrolase activity"/>
    <property type="evidence" value="ECO:0007669"/>
    <property type="project" value="UniProtKB-KW"/>
</dbReference>
<dbReference type="InterPro" id="IPR000086">
    <property type="entry name" value="NUDIX_hydrolase_dom"/>
</dbReference>
<keyword evidence="5" id="KW-0479">Metal-binding</keyword>
<keyword evidence="7" id="KW-0460">Magnesium</keyword>
<proteinExistence type="inferred from homology"/>
<dbReference type="NCBIfam" id="NF001299">
    <property type="entry name" value="PRK00241.1"/>
    <property type="match status" value="1"/>
</dbReference>
<comment type="similarity">
    <text evidence="3">Belongs to the Nudix hydrolase family. NudC subfamily.</text>
</comment>